<evidence type="ECO:0000313" key="2">
    <source>
        <dbReference type="EMBL" id="KAK5697385.1"/>
    </source>
</evidence>
<proteinExistence type="predicted"/>
<comment type="caution">
    <text evidence="2">The sequence shown here is derived from an EMBL/GenBank/DDBJ whole genome shotgun (WGS) entry which is preliminary data.</text>
</comment>
<feature type="region of interest" description="Disordered" evidence="1">
    <location>
        <begin position="1"/>
        <end position="236"/>
    </location>
</feature>
<accession>A0AAN7WER2</accession>
<protein>
    <submittedName>
        <fullName evidence="2">Uncharacterized protein</fullName>
    </submittedName>
</protein>
<evidence type="ECO:0000256" key="1">
    <source>
        <dbReference type="SAM" id="MobiDB-lite"/>
    </source>
</evidence>
<dbReference type="EMBL" id="JAVRQU010000011">
    <property type="protein sequence ID" value="KAK5697385.1"/>
    <property type="molecule type" value="Genomic_DNA"/>
</dbReference>
<feature type="compositionally biased region" description="Low complexity" evidence="1">
    <location>
        <begin position="133"/>
        <end position="145"/>
    </location>
</feature>
<feature type="compositionally biased region" description="Polar residues" evidence="1">
    <location>
        <begin position="189"/>
        <end position="199"/>
    </location>
</feature>
<feature type="compositionally biased region" description="Low complexity" evidence="1">
    <location>
        <begin position="77"/>
        <end position="90"/>
    </location>
</feature>
<organism evidence="2 3">
    <name type="scientific">Elasticomyces elasticus</name>
    <dbReference type="NCBI Taxonomy" id="574655"/>
    <lineage>
        <taxon>Eukaryota</taxon>
        <taxon>Fungi</taxon>
        <taxon>Dikarya</taxon>
        <taxon>Ascomycota</taxon>
        <taxon>Pezizomycotina</taxon>
        <taxon>Dothideomycetes</taxon>
        <taxon>Dothideomycetidae</taxon>
        <taxon>Mycosphaerellales</taxon>
        <taxon>Teratosphaeriaceae</taxon>
        <taxon>Elasticomyces</taxon>
    </lineage>
</organism>
<feature type="compositionally biased region" description="Basic and acidic residues" evidence="1">
    <location>
        <begin position="219"/>
        <end position="228"/>
    </location>
</feature>
<feature type="compositionally biased region" description="Polar residues" evidence="1">
    <location>
        <begin position="1"/>
        <end position="11"/>
    </location>
</feature>
<reference evidence="2" key="1">
    <citation type="submission" date="2023-08" db="EMBL/GenBank/DDBJ databases">
        <title>Black Yeasts Isolated from many extreme environments.</title>
        <authorList>
            <person name="Coleine C."/>
            <person name="Stajich J.E."/>
            <person name="Selbmann L."/>
        </authorList>
    </citation>
    <scope>NUCLEOTIDE SEQUENCE</scope>
    <source>
        <strain evidence="2">CCFEE 5810</strain>
    </source>
</reference>
<sequence>MDDTPTPSSEGGDSLSDLKPKPLNFSRPQPRNFSRPKPVSVDSKETLHHDRTGTAQATRSISAFHNPSREQLPTEPRFSIDSTRSDSTISEPSSAASEFAWDGALGELRSRRRPNEYESNQRYTKIGSPITRSNNSGGSTSGSSTAVATPGSDAPMLASELTDSLPPPIPMKHAKHPTILKRTPLVQEVQRNSISSQATRGDWEDGASHHTMSVAGDDDDRRKTEEGNKWSSSEYDVSGLSASEIRKLRKKGINPALYAEMKAARKGKGKWVGPLVGNTFIG</sequence>
<gene>
    <name evidence="2" type="ORF">LTR97_007523</name>
</gene>
<feature type="compositionally biased region" description="Basic and acidic residues" evidence="1">
    <location>
        <begin position="42"/>
        <end position="52"/>
    </location>
</feature>
<feature type="compositionally biased region" description="Polar residues" evidence="1">
    <location>
        <begin position="53"/>
        <end position="71"/>
    </location>
</feature>
<evidence type="ECO:0000313" key="3">
    <source>
        <dbReference type="Proteomes" id="UP001310594"/>
    </source>
</evidence>
<dbReference type="AlphaFoldDB" id="A0AAN7WER2"/>
<name>A0AAN7WER2_9PEZI</name>
<dbReference type="Proteomes" id="UP001310594">
    <property type="component" value="Unassembled WGS sequence"/>
</dbReference>